<keyword evidence="3" id="KW-1185">Reference proteome</keyword>
<dbReference type="AlphaFoldDB" id="A0A8T0EPC9"/>
<feature type="compositionally biased region" description="Basic and acidic residues" evidence="1">
    <location>
        <begin position="884"/>
        <end position="893"/>
    </location>
</feature>
<feature type="region of interest" description="Disordered" evidence="1">
    <location>
        <begin position="835"/>
        <end position="924"/>
    </location>
</feature>
<feature type="compositionally biased region" description="Basic and acidic residues" evidence="1">
    <location>
        <begin position="988"/>
        <end position="1000"/>
    </location>
</feature>
<feature type="compositionally biased region" description="Basic and acidic residues" evidence="1">
    <location>
        <begin position="673"/>
        <end position="682"/>
    </location>
</feature>
<feature type="compositionally biased region" description="Acidic residues" evidence="1">
    <location>
        <begin position="873"/>
        <end position="883"/>
    </location>
</feature>
<gene>
    <name evidence="2" type="ORF">HNY73_017056</name>
</gene>
<accession>A0A8T0EPC9</accession>
<organism evidence="2 3">
    <name type="scientific">Argiope bruennichi</name>
    <name type="common">Wasp spider</name>
    <name type="synonym">Aranea bruennichi</name>
    <dbReference type="NCBI Taxonomy" id="94029"/>
    <lineage>
        <taxon>Eukaryota</taxon>
        <taxon>Metazoa</taxon>
        <taxon>Ecdysozoa</taxon>
        <taxon>Arthropoda</taxon>
        <taxon>Chelicerata</taxon>
        <taxon>Arachnida</taxon>
        <taxon>Araneae</taxon>
        <taxon>Araneomorphae</taxon>
        <taxon>Entelegynae</taxon>
        <taxon>Araneoidea</taxon>
        <taxon>Araneidae</taxon>
        <taxon>Argiope</taxon>
    </lineage>
</organism>
<evidence type="ECO:0000256" key="1">
    <source>
        <dbReference type="SAM" id="MobiDB-lite"/>
    </source>
</evidence>
<reference evidence="2" key="1">
    <citation type="journal article" date="2020" name="bioRxiv">
        <title>Chromosome-level reference genome of the European wasp spider Argiope bruennichi: a resource for studies on range expansion and evolutionary adaptation.</title>
        <authorList>
            <person name="Sheffer M.M."/>
            <person name="Hoppe A."/>
            <person name="Krehenwinkel H."/>
            <person name="Uhl G."/>
            <person name="Kuss A.W."/>
            <person name="Jensen L."/>
            <person name="Jensen C."/>
            <person name="Gillespie R.G."/>
            <person name="Hoff K.J."/>
            <person name="Prost S."/>
        </authorList>
    </citation>
    <scope>NUCLEOTIDE SEQUENCE</scope>
</reference>
<feature type="compositionally biased region" description="Polar residues" evidence="1">
    <location>
        <begin position="629"/>
        <end position="647"/>
    </location>
</feature>
<feature type="compositionally biased region" description="Basic and acidic residues" evidence="1">
    <location>
        <begin position="698"/>
        <end position="711"/>
    </location>
</feature>
<protein>
    <recommendedName>
        <fullName evidence="4">RIIa domain-containing protein</fullName>
    </recommendedName>
</protein>
<feature type="compositionally biased region" description="Acidic residues" evidence="1">
    <location>
        <begin position="973"/>
        <end position="987"/>
    </location>
</feature>
<feature type="compositionally biased region" description="Basic and acidic residues" evidence="1">
    <location>
        <begin position="843"/>
        <end position="855"/>
    </location>
</feature>
<dbReference type="Proteomes" id="UP000807504">
    <property type="component" value="Unassembled WGS sequence"/>
</dbReference>
<evidence type="ECO:0000313" key="3">
    <source>
        <dbReference type="Proteomes" id="UP000807504"/>
    </source>
</evidence>
<evidence type="ECO:0000313" key="2">
    <source>
        <dbReference type="EMBL" id="KAF8774516.1"/>
    </source>
</evidence>
<comment type="caution">
    <text evidence="2">The sequence shown here is derived from an EMBL/GenBank/DDBJ whole genome shotgun (WGS) entry which is preliminary data.</text>
</comment>
<feature type="region of interest" description="Disordered" evidence="1">
    <location>
        <begin position="968"/>
        <end position="1000"/>
    </location>
</feature>
<feature type="compositionally biased region" description="Basic and acidic residues" evidence="1">
    <location>
        <begin position="63"/>
        <end position="85"/>
    </location>
</feature>
<name>A0A8T0EPC9_ARGBR</name>
<reference evidence="2" key="2">
    <citation type="submission" date="2020-06" db="EMBL/GenBank/DDBJ databases">
        <authorList>
            <person name="Sheffer M."/>
        </authorList>
    </citation>
    <scope>NUCLEOTIDE SEQUENCE</scope>
</reference>
<feature type="compositionally biased region" description="Basic and acidic residues" evidence="1">
    <location>
        <begin position="648"/>
        <end position="658"/>
    </location>
</feature>
<feature type="compositionally biased region" description="Low complexity" evidence="1">
    <location>
        <begin position="111"/>
        <end position="121"/>
    </location>
</feature>
<feature type="region of interest" description="Disordered" evidence="1">
    <location>
        <begin position="54"/>
        <end position="122"/>
    </location>
</feature>
<feature type="region of interest" description="Disordered" evidence="1">
    <location>
        <begin position="609"/>
        <end position="717"/>
    </location>
</feature>
<proteinExistence type="predicted"/>
<dbReference type="EMBL" id="JABXBU010002227">
    <property type="protein sequence ID" value="KAF8774516.1"/>
    <property type="molecule type" value="Genomic_DNA"/>
</dbReference>
<evidence type="ECO:0008006" key="4">
    <source>
        <dbReference type="Google" id="ProtNLM"/>
    </source>
</evidence>
<sequence>MANQEEDPQENENNHLREEFRQLIVPLLHKSLHDKPTDVTRYCARYFQELLEERQKRSASGNENEKIQQSKIFETGEKAQKRERVPQVQESTSLPALTDTHRNRLSLRETSSWNSPSDSSSMPCRLWDISCDVADAMSFIGDHPNKNMASEGTLNTESSKAKSADHQFFFGDEGNIENRKKCIDNQERNVYSSTLESSKSSLIDDDVLLPFDKEVKEELSTIINSSSSSTDITSGTTHRKQWSSNVDSKSDLKFKTEFAATHEDEEELSPDISSKQCFQKDDTVESATVSRESITLNTSFGPIPQLKELASLAETKESSTPFVQNEIESSVKLVSQSLQELVKVLDSMKSFCNENLQRIKTLSEILPEKSQPAPRKKRSVTTFSSSDNLAQSKEFLKGPRNKISSFAINKGCSKISQKLMELKISDCEAELDSHVLDYRLKGKKVEEEIKCKEIAPIKEINASKDKNLNFKKGSSLDKKLVISDSNTKQSKSDSKDTCVNEKYFSKGGIVNKGFVIDDNELRRKNHRQGQQQYHGQNSWHINGYRRRILNEQSPFSQIKISKPCSGGNANFSRPHSQIYRQMPESRFSYIGEGGDVFSTSQGQCSVATETDAIHSTERAGTSDGRISTVRIQPVSNGNSEQEASASQEAKDENEKHVSVNELLNHKSSLNDEESSKLSDRHPVQIIPSVEGTTALTGEKTEAQENKADLKPSKKSSSLNPCAECFNPTSKLVQNLEAWKSLVGNETPYVEQGSSDFTKAPEDLSIISFPEVDADWDYEMFENDFLLQDQEPILYQNVDSDGYTISLTLEEIEDQHNFENDVCNAEFELLDEVNYSQQKNGSTQERDRAFASEKKEHSKKHNRKSDLKLAEGDQGLEDVEEEAERSDSAEKQEEPGLNSACGDFVASENNNEREENPGDDSGNVQMVAAAVAIDFDMGIPGLQPLNADDRASQNRRQEEEMELNFACFSGSDSSEIESSDISEEEDEFSAEKEETKVEEKV</sequence>